<dbReference type="Proteomes" id="UP001154114">
    <property type="component" value="Chromosome 2"/>
</dbReference>
<keyword evidence="4" id="KW-0677">Repeat</keyword>
<dbReference type="SUPFAM" id="SSF49265">
    <property type="entry name" value="Fibronectin type III"/>
    <property type="match status" value="3"/>
</dbReference>
<feature type="domain" description="Ig-like" evidence="12">
    <location>
        <begin position="712"/>
        <end position="801"/>
    </location>
</feature>
<name>A0A9P0FS31_CHRIL</name>
<reference evidence="14" key="1">
    <citation type="submission" date="2021-12" db="EMBL/GenBank/DDBJ databases">
        <authorList>
            <person name="King R."/>
        </authorList>
    </citation>
    <scope>NUCLEOTIDE SEQUENCE</scope>
</reference>
<dbReference type="InterPro" id="IPR007110">
    <property type="entry name" value="Ig-like_dom"/>
</dbReference>
<keyword evidence="3" id="KW-0732">Signal</keyword>
<keyword evidence="2 11" id="KW-0812">Transmembrane</keyword>
<dbReference type="Pfam" id="PF00041">
    <property type="entry name" value="fn3"/>
    <property type="match status" value="4"/>
</dbReference>
<proteinExistence type="predicted"/>
<feature type="region of interest" description="Disordered" evidence="10">
    <location>
        <begin position="1931"/>
        <end position="1979"/>
    </location>
</feature>
<dbReference type="FunFam" id="2.60.40.10:FF:000333">
    <property type="entry name" value="Down syndrome cell adhesion molecule"/>
    <property type="match status" value="1"/>
</dbReference>
<dbReference type="InterPro" id="IPR013098">
    <property type="entry name" value="Ig_I-set"/>
</dbReference>
<keyword evidence="5" id="KW-0130">Cell adhesion</keyword>
<feature type="domain" description="Ig-like" evidence="12">
    <location>
        <begin position="201"/>
        <end position="309"/>
    </location>
</feature>
<dbReference type="InterPro" id="IPR003598">
    <property type="entry name" value="Ig_sub2"/>
</dbReference>
<evidence type="ECO:0000256" key="9">
    <source>
        <dbReference type="ARBA" id="ARBA00023319"/>
    </source>
</evidence>
<keyword evidence="9" id="KW-0393">Immunoglobulin domain</keyword>
<evidence type="ECO:0000313" key="15">
    <source>
        <dbReference type="Proteomes" id="UP001154114"/>
    </source>
</evidence>
<feature type="region of interest" description="Disordered" evidence="10">
    <location>
        <begin position="1"/>
        <end position="28"/>
    </location>
</feature>
<gene>
    <name evidence="14" type="ORF">CINC_LOCUS5879</name>
</gene>
<feature type="domain" description="Ig-like" evidence="12">
    <location>
        <begin position="1443"/>
        <end position="1528"/>
    </location>
</feature>
<dbReference type="Pfam" id="PF13927">
    <property type="entry name" value="Ig_3"/>
    <property type="match status" value="5"/>
</dbReference>
<keyword evidence="6 11" id="KW-1133">Transmembrane helix</keyword>
<keyword evidence="8" id="KW-1015">Disulfide bond</keyword>
<feature type="domain" description="Ig-like" evidence="12">
    <location>
        <begin position="915"/>
        <end position="1011"/>
    </location>
</feature>
<dbReference type="PROSITE" id="PS50853">
    <property type="entry name" value="FN3"/>
    <property type="match status" value="5"/>
</dbReference>
<evidence type="ECO:0000256" key="11">
    <source>
        <dbReference type="SAM" id="Phobius"/>
    </source>
</evidence>
<feature type="domain" description="Fibronectin type-III" evidence="13">
    <location>
        <begin position="1241"/>
        <end position="1339"/>
    </location>
</feature>
<dbReference type="GO" id="GO:0005886">
    <property type="term" value="C:plasma membrane"/>
    <property type="evidence" value="ECO:0007669"/>
    <property type="project" value="UniProtKB-SubCell"/>
</dbReference>
<dbReference type="FunFam" id="2.60.40.10:FF:000028">
    <property type="entry name" value="Neuronal cell adhesion molecule"/>
    <property type="match status" value="1"/>
</dbReference>
<dbReference type="InterPro" id="IPR013783">
    <property type="entry name" value="Ig-like_fold"/>
</dbReference>
<feature type="domain" description="Ig-like" evidence="12">
    <location>
        <begin position="122"/>
        <end position="200"/>
    </location>
</feature>
<feature type="domain" description="Ig-like" evidence="12">
    <location>
        <begin position="319"/>
        <end position="490"/>
    </location>
</feature>
<accession>A0A9P0FS31</accession>
<dbReference type="SMART" id="SM00409">
    <property type="entry name" value="IG"/>
    <property type="match status" value="10"/>
</dbReference>
<dbReference type="InterPro" id="IPR056754">
    <property type="entry name" value="DSCAM/DSCAML_C"/>
</dbReference>
<evidence type="ECO:0000256" key="5">
    <source>
        <dbReference type="ARBA" id="ARBA00022889"/>
    </source>
</evidence>
<dbReference type="InterPro" id="IPR003599">
    <property type="entry name" value="Ig_sub"/>
</dbReference>
<dbReference type="InterPro" id="IPR036116">
    <property type="entry name" value="FN3_sf"/>
</dbReference>
<dbReference type="SUPFAM" id="SSF48726">
    <property type="entry name" value="Immunoglobulin"/>
    <property type="match status" value="10"/>
</dbReference>
<dbReference type="GO" id="GO:0009653">
    <property type="term" value="P:anatomical structure morphogenesis"/>
    <property type="evidence" value="ECO:0007669"/>
    <property type="project" value="UniProtKB-ARBA"/>
</dbReference>
<dbReference type="PANTHER" id="PTHR44170">
    <property type="entry name" value="PROTEIN SIDEKICK"/>
    <property type="match status" value="1"/>
</dbReference>
<organism evidence="14 15">
    <name type="scientific">Chrysodeixis includens</name>
    <name type="common">Soybean looper</name>
    <name type="synonym">Pseudoplusia includens</name>
    <dbReference type="NCBI Taxonomy" id="689277"/>
    <lineage>
        <taxon>Eukaryota</taxon>
        <taxon>Metazoa</taxon>
        <taxon>Ecdysozoa</taxon>
        <taxon>Arthropoda</taxon>
        <taxon>Hexapoda</taxon>
        <taxon>Insecta</taxon>
        <taxon>Pterygota</taxon>
        <taxon>Neoptera</taxon>
        <taxon>Endopterygota</taxon>
        <taxon>Lepidoptera</taxon>
        <taxon>Glossata</taxon>
        <taxon>Ditrysia</taxon>
        <taxon>Noctuoidea</taxon>
        <taxon>Noctuidae</taxon>
        <taxon>Plusiinae</taxon>
        <taxon>Chrysodeixis</taxon>
    </lineage>
</organism>
<keyword evidence="15" id="KW-1185">Reference proteome</keyword>
<keyword evidence="7 11" id="KW-0472">Membrane</keyword>
<feature type="domain" description="Ig-like" evidence="12">
    <location>
        <begin position="621"/>
        <end position="705"/>
    </location>
</feature>
<dbReference type="InterPro" id="IPR003961">
    <property type="entry name" value="FN3_dom"/>
</dbReference>
<evidence type="ECO:0000256" key="2">
    <source>
        <dbReference type="ARBA" id="ARBA00022692"/>
    </source>
</evidence>
<dbReference type="Gene3D" id="2.60.40.10">
    <property type="entry name" value="Immunoglobulins"/>
    <property type="match status" value="15"/>
</dbReference>
<feature type="domain" description="Fibronectin type-III" evidence="13">
    <location>
        <begin position="1016"/>
        <end position="1122"/>
    </location>
</feature>
<feature type="domain" description="Fibronectin type-III" evidence="13">
    <location>
        <begin position="1530"/>
        <end position="1623"/>
    </location>
</feature>
<dbReference type="EMBL" id="LR824005">
    <property type="protein sequence ID" value="CAH0592721.1"/>
    <property type="molecule type" value="Genomic_DNA"/>
</dbReference>
<evidence type="ECO:0000259" key="13">
    <source>
        <dbReference type="PROSITE" id="PS50853"/>
    </source>
</evidence>
<dbReference type="SMART" id="SM00060">
    <property type="entry name" value="FN3"/>
    <property type="match status" value="6"/>
</dbReference>
<dbReference type="GO" id="GO:0030154">
    <property type="term" value="P:cell differentiation"/>
    <property type="evidence" value="ECO:0007669"/>
    <property type="project" value="UniProtKB-ARBA"/>
</dbReference>
<dbReference type="OrthoDB" id="6159398at2759"/>
<evidence type="ECO:0000256" key="7">
    <source>
        <dbReference type="ARBA" id="ARBA00023136"/>
    </source>
</evidence>
<evidence type="ECO:0000259" key="12">
    <source>
        <dbReference type="PROSITE" id="PS50835"/>
    </source>
</evidence>
<protein>
    <recommendedName>
        <fullName evidence="16">Down syndrome cell adhesion molecule-like protein Dscam2</fullName>
    </recommendedName>
</protein>
<evidence type="ECO:0000256" key="3">
    <source>
        <dbReference type="ARBA" id="ARBA00022729"/>
    </source>
</evidence>
<dbReference type="Pfam" id="PF07679">
    <property type="entry name" value="I-set"/>
    <property type="match status" value="2"/>
</dbReference>
<dbReference type="CDD" id="cd00063">
    <property type="entry name" value="FN3"/>
    <property type="match status" value="5"/>
</dbReference>
<feature type="region of interest" description="Disordered" evidence="10">
    <location>
        <begin position="1875"/>
        <end position="1904"/>
    </location>
</feature>
<sequence>MCGHSSGRGQRDDTASGEQERAASARRGKARYDAIRCGTARRDIFVSEQSYSQPQGFHRSIECQLQLSVRAVPREARAAGMPRRAPPRAPPRALPRVAPQLLLLLTLAAVSTVGSELAMLAPSFVLEPPALVQYAAGAGVRVRCAARADPPPQVGWLAADGAALQDLPGRRRIHSNGTLEILPAGAFEAETMKVRCRAANPHGVVLSRDVTLQAVSDAWEAAASARPAAPGGVAAVTCGARDALVRPALWYRGDTVLHVDPPDPDSRYIVAGNTLLIRAVSTGDAGTYSCLARHALTGSTRRARPTLLSVTTGPASSAPRLQTAAAELSVLAGQSVCLPCVASEQPEPQYTWYREREGRLQPVESGADSWAWGGGAAQCIRRAAPAAAGLWICKAYNVFGDATAHLTLHVQDSLSVTVTPTVLVADTGSTVRFNCSASDARAALSWLHDGAPVGAGGSLVLRGVARAHRGVYQCVASRVRDSAQAAAELRLGDSAPELHYTFIEQALRAGGAVSLRCAASGTPPPRFAWLLDDQPLDHYRPQHRCSASHFPPMPFCPPLSLTLFSAYRYFISEETSVTGDVVSVLNISAVSTTDGGRYTCRAHNELGYAQHSARLNIYGPPSIRALGPVRVVAGANATIFCPYAGYPISSISWWRRGASVALGGAGRVSARGPELRLAPALPPDAGHYACAVAAPAGPAARRDIDIQVRNPPKISPFIFSSELTEGSSVQVLCGVSSGDKPMYFSWLKDGESLPPNLQIEEKSLNEFSLLMFSDLTARHSGEYTCRVSNHAATVNYTAALSVKVAPAWASEPLDAAVLLGTPLLLECAAKGYPPPVITWHRRIVGESASLGSENGEQWEQVRAGEWGATGGVRVHNGSLSSTSATRAHQGLFRCVADNGVGPPLLKHVNVTVHEPAHFEGSGGNMSCVRGQSAALACHALGDAPLVVHWTHAGTRLDLTSYRWAVTEVRTPGGLRSTLQLRAVERADAGEYRCHAHNTYGRSEQLMYLHVEEPPEAPQQLRLSGVGSRWVRLVWAAPSRAGVAYSALYTALHALPGAGARSLGANLTAHAAADRTDADGGRWLTTRLEGLHPAAAYSLRLAASNHVGISPHSEPLMFTTLEEAPSASPQNVRVRAANPGELHVSWSQAPPQESWNGELLGYVATWRELGAEGAGSSGGARGAGGAAGSVAAPGWSSADLTLAGLRSFARYALSLRAYNRAGAGPHSPTVYATTADGVPEEAPSLVSCEAVSARSLRVRWTPLSAGHTHALRGYDLHYVPLLFPSSAGPGEAQTARAGLSGEATLQGLRAATNYSVWVRARADAGAGPPAPPVYCATAEDVPGAVEQLRALAAGAAAVRVTWLAPAQRAGRLTHYTLFTRELGKIGGEWAQRVDVSAEEAGGAEETWREVRGLRERTVYEFWVRAATPAGAGAPSRPVTAAPGPALSARISSFSRVVVAARGSRVRLRCSAVGAPPLRWRWTPLPNAHTVTDDGDLIIHKVEAAAAGNYTCVVRNALGSDALSSALRVSSPPATPALRLRAAASHALHLTWDRPVDGGAVILGYTVWWSREEEAAQTQRVPAADTAALLARLACGATYRVTLQAHNAVGASHHSPPLYARTRGDKAKAPPGKEFVWANSTSLRLNLLAWGGRCPVMSWALSVRPAAGGAWRDLPSDGEVAEAADLRPGAWYEVRVLARSPAGDTAALYRAATHTLDGERLGEAEEVPAEAGSVSAEGVEPAGGGGGGALWRASLAPALLGGGLAALLAALAALLLARRRRAACLRRDCSLHQACRPHPQLYTTEPSKRNGKSLTPPDVTSDLHEISPYATFSMSGEGAGAAGGAGGATDACDAASARGAGAACALHLRTFGRAESLDLAAPPPRPNLLSHTAEYGRARDSDSESSGSPCAACAAELYRLPAAHLADTLPAPGAGGAGGAADAAGSQRTRGRPAGRARRRRDLAAPTARYFAAPRTRTEPL</sequence>
<feature type="region of interest" description="Disordered" evidence="10">
    <location>
        <begin position="1797"/>
        <end position="1818"/>
    </location>
</feature>
<evidence type="ECO:0000256" key="1">
    <source>
        <dbReference type="ARBA" id="ARBA00004167"/>
    </source>
</evidence>
<feature type="compositionally biased region" description="Basic residues" evidence="10">
    <location>
        <begin position="1947"/>
        <end position="1959"/>
    </location>
</feature>
<feature type="transmembrane region" description="Helical" evidence="11">
    <location>
        <begin position="1756"/>
        <end position="1775"/>
    </location>
</feature>
<evidence type="ECO:0000256" key="8">
    <source>
        <dbReference type="ARBA" id="ARBA00023157"/>
    </source>
</evidence>
<feature type="domain" description="Fibronectin type-III" evidence="13">
    <location>
        <begin position="1127"/>
        <end position="1236"/>
    </location>
</feature>
<dbReference type="InterPro" id="IPR036179">
    <property type="entry name" value="Ig-like_dom_sf"/>
</dbReference>
<evidence type="ECO:0000256" key="4">
    <source>
        <dbReference type="ARBA" id="ARBA00022737"/>
    </source>
</evidence>
<evidence type="ECO:0000256" key="6">
    <source>
        <dbReference type="ARBA" id="ARBA00022989"/>
    </source>
</evidence>
<dbReference type="PANTHER" id="PTHR44170:SF56">
    <property type="entry name" value="FIBRONECTIN TYPE-III DOMAIN-CONTAINING PROTEIN"/>
    <property type="match status" value="1"/>
</dbReference>
<dbReference type="Pfam" id="PF25059">
    <property type="entry name" value="FN3_DSCAM-DSCAML_C"/>
    <property type="match status" value="1"/>
</dbReference>
<dbReference type="SMART" id="SM00408">
    <property type="entry name" value="IGc2"/>
    <property type="match status" value="10"/>
</dbReference>
<dbReference type="PROSITE" id="PS50835">
    <property type="entry name" value="IG_LIKE"/>
    <property type="match status" value="9"/>
</dbReference>
<dbReference type="GO" id="GO:0098609">
    <property type="term" value="P:cell-cell adhesion"/>
    <property type="evidence" value="ECO:0007669"/>
    <property type="project" value="TreeGrafter"/>
</dbReference>
<evidence type="ECO:0000256" key="10">
    <source>
        <dbReference type="SAM" id="MobiDB-lite"/>
    </source>
</evidence>
<feature type="domain" description="Fibronectin type-III" evidence="13">
    <location>
        <begin position="1343"/>
        <end position="1444"/>
    </location>
</feature>
<evidence type="ECO:0000313" key="14">
    <source>
        <dbReference type="EMBL" id="CAH0592721.1"/>
    </source>
</evidence>
<comment type="subcellular location">
    <subcellularLocation>
        <location evidence="1">Membrane</location>
        <topology evidence="1">Single-pass membrane protein</topology>
    </subcellularLocation>
</comment>
<feature type="compositionally biased region" description="Basic and acidic residues" evidence="10">
    <location>
        <begin position="9"/>
        <end position="23"/>
    </location>
</feature>
<feature type="domain" description="Ig-like" evidence="12">
    <location>
        <begin position="496"/>
        <end position="616"/>
    </location>
</feature>
<dbReference type="CDD" id="cd00096">
    <property type="entry name" value="Ig"/>
    <property type="match status" value="2"/>
</dbReference>
<evidence type="ECO:0008006" key="16">
    <source>
        <dbReference type="Google" id="ProtNLM"/>
    </source>
</evidence>
<feature type="domain" description="Ig-like" evidence="12">
    <location>
        <begin position="806"/>
        <end position="911"/>
    </location>
</feature>